<dbReference type="AlphaFoldDB" id="A0A8X6L2Q7"/>
<proteinExistence type="predicted"/>
<keyword evidence="3" id="KW-1185">Reference proteome</keyword>
<protein>
    <submittedName>
        <fullName evidence="2">Uncharacterized protein</fullName>
    </submittedName>
</protein>
<keyword evidence="1" id="KW-0472">Membrane</keyword>
<feature type="transmembrane region" description="Helical" evidence="1">
    <location>
        <begin position="37"/>
        <end position="59"/>
    </location>
</feature>
<reference evidence="2" key="1">
    <citation type="submission" date="2020-07" db="EMBL/GenBank/DDBJ databases">
        <title>Multicomponent nature underlies the extraordinary mechanical properties of spider dragline silk.</title>
        <authorList>
            <person name="Kono N."/>
            <person name="Nakamura H."/>
            <person name="Mori M."/>
            <person name="Yoshida Y."/>
            <person name="Ohtoshi R."/>
            <person name="Malay A.D."/>
            <person name="Moran D.A.P."/>
            <person name="Tomita M."/>
            <person name="Numata K."/>
            <person name="Arakawa K."/>
        </authorList>
    </citation>
    <scope>NUCLEOTIDE SEQUENCE</scope>
</reference>
<keyword evidence="1" id="KW-0812">Transmembrane</keyword>
<evidence type="ECO:0000313" key="2">
    <source>
        <dbReference type="EMBL" id="GFQ93321.1"/>
    </source>
</evidence>
<name>A0A8X6L2Q7_TRICU</name>
<evidence type="ECO:0000313" key="3">
    <source>
        <dbReference type="Proteomes" id="UP000887116"/>
    </source>
</evidence>
<dbReference type="EMBL" id="BMAO01004239">
    <property type="protein sequence ID" value="GFQ93321.1"/>
    <property type="molecule type" value="Genomic_DNA"/>
</dbReference>
<feature type="transmembrane region" description="Helical" evidence="1">
    <location>
        <begin position="111"/>
        <end position="130"/>
    </location>
</feature>
<keyword evidence="1" id="KW-1133">Transmembrane helix</keyword>
<evidence type="ECO:0000256" key="1">
    <source>
        <dbReference type="SAM" id="Phobius"/>
    </source>
</evidence>
<dbReference type="Proteomes" id="UP000887116">
    <property type="component" value="Unassembled WGS sequence"/>
</dbReference>
<accession>A0A8X6L2Q7</accession>
<comment type="caution">
    <text evidence="2">The sequence shown here is derived from an EMBL/GenBank/DDBJ whole genome shotgun (WGS) entry which is preliminary data.</text>
</comment>
<feature type="transmembrane region" description="Helical" evidence="1">
    <location>
        <begin position="6"/>
        <end position="25"/>
    </location>
</feature>
<sequence length="133" mass="15268">MDKVLSFPTFIAILMSMIGLFWGGYRLAFKKYVSNKYLVSQACSASCYFTFQLLIMISASMTNEMAKKVKNTLQCLKYRFPRDVREKKFKEVIMMDSNLTLWKIYVLDRSLVIKVISTLLTFGILIGALGESC</sequence>
<dbReference type="OrthoDB" id="6433535at2759"/>
<organism evidence="2 3">
    <name type="scientific">Trichonephila clavata</name>
    <name type="common">Joro spider</name>
    <name type="synonym">Nephila clavata</name>
    <dbReference type="NCBI Taxonomy" id="2740835"/>
    <lineage>
        <taxon>Eukaryota</taxon>
        <taxon>Metazoa</taxon>
        <taxon>Ecdysozoa</taxon>
        <taxon>Arthropoda</taxon>
        <taxon>Chelicerata</taxon>
        <taxon>Arachnida</taxon>
        <taxon>Araneae</taxon>
        <taxon>Araneomorphae</taxon>
        <taxon>Entelegynae</taxon>
        <taxon>Araneoidea</taxon>
        <taxon>Nephilidae</taxon>
        <taxon>Trichonephila</taxon>
    </lineage>
</organism>
<gene>
    <name evidence="2" type="primary">AVEN_142557_1</name>
    <name evidence="2" type="ORF">TNCT_64721</name>
</gene>